<dbReference type="AlphaFoldDB" id="A0AAQ3NQD9"/>
<dbReference type="InterPro" id="IPR007527">
    <property type="entry name" value="Znf_SWIM"/>
</dbReference>
<evidence type="ECO:0000259" key="2">
    <source>
        <dbReference type="PROSITE" id="PS50966"/>
    </source>
</evidence>
<dbReference type="GO" id="GO:0008270">
    <property type="term" value="F:zinc ion binding"/>
    <property type="evidence" value="ECO:0007669"/>
    <property type="project" value="UniProtKB-KW"/>
</dbReference>
<reference evidence="3 4" key="1">
    <citation type="journal article" date="2023" name="Life. Sci Alliance">
        <title>Evolutionary insights into 3D genome organization and epigenetic landscape of Vigna mungo.</title>
        <authorList>
            <person name="Junaid A."/>
            <person name="Singh B."/>
            <person name="Bhatia S."/>
        </authorList>
    </citation>
    <scope>NUCLEOTIDE SEQUENCE [LARGE SCALE GENOMIC DNA]</scope>
    <source>
        <strain evidence="3">Urdbean</strain>
    </source>
</reference>
<name>A0AAQ3NQD9_VIGMU</name>
<evidence type="ECO:0000313" key="3">
    <source>
        <dbReference type="EMBL" id="WVZ13422.1"/>
    </source>
</evidence>
<gene>
    <name evidence="3" type="ORF">V8G54_010988</name>
</gene>
<keyword evidence="4" id="KW-1185">Reference proteome</keyword>
<accession>A0AAQ3NQD9</accession>
<keyword evidence="1" id="KW-0862">Zinc</keyword>
<evidence type="ECO:0000256" key="1">
    <source>
        <dbReference type="PROSITE-ProRule" id="PRU00325"/>
    </source>
</evidence>
<dbReference type="Proteomes" id="UP001374535">
    <property type="component" value="Chromosome 4"/>
</dbReference>
<feature type="domain" description="SWIM-type" evidence="2">
    <location>
        <begin position="55"/>
        <end position="87"/>
    </location>
</feature>
<protein>
    <recommendedName>
        <fullName evidence="2">SWIM-type domain-containing protein</fullName>
    </recommendedName>
</protein>
<dbReference type="PROSITE" id="PS50966">
    <property type="entry name" value="ZF_SWIM"/>
    <property type="match status" value="1"/>
</dbReference>
<dbReference type="Pfam" id="PF04434">
    <property type="entry name" value="SWIM"/>
    <property type="match status" value="1"/>
</dbReference>
<keyword evidence="1" id="KW-0863">Zinc-finger</keyword>
<proteinExistence type="predicted"/>
<dbReference type="EMBL" id="CP144697">
    <property type="protein sequence ID" value="WVZ13422.1"/>
    <property type="molecule type" value="Genomic_DNA"/>
</dbReference>
<keyword evidence="1" id="KW-0479">Metal-binding</keyword>
<organism evidence="3 4">
    <name type="scientific">Vigna mungo</name>
    <name type="common">Black gram</name>
    <name type="synonym">Phaseolus mungo</name>
    <dbReference type="NCBI Taxonomy" id="3915"/>
    <lineage>
        <taxon>Eukaryota</taxon>
        <taxon>Viridiplantae</taxon>
        <taxon>Streptophyta</taxon>
        <taxon>Embryophyta</taxon>
        <taxon>Tracheophyta</taxon>
        <taxon>Spermatophyta</taxon>
        <taxon>Magnoliopsida</taxon>
        <taxon>eudicotyledons</taxon>
        <taxon>Gunneridae</taxon>
        <taxon>Pentapetalae</taxon>
        <taxon>rosids</taxon>
        <taxon>fabids</taxon>
        <taxon>Fabales</taxon>
        <taxon>Fabaceae</taxon>
        <taxon>Papilionoideae</taxon>
        <taxon>50 kb inversion clade</taxon>
        <taxon>NPAAA clade</taxon>
        <taxon>indigoferoid/millettioid clade</taxon>
        <taxon>Phaseoleae</taxon>
        <taxon>Vigna</taxon>
    </lineage>
</organism>
<evidence type="ECO:0000313" key="4">
    <source>
        <dbReference type="Proteomes" id="UP001374535"/>
    </source>
</evidence>
<sequence length="108" mass="12766">MINVGHIYFENTTKVLHDVDSKSNIQKVVQFDRNTTRFKVKEMVNPREIHPLGKFVVRLDEQCCDCRKLKKIHLPCSHVLATSKHVHISPHYRLDVVMKVYDHKFDKL</sequence>